<keyword evidence="4" id="KW-1185">Reference proteome</keyword>
<dbReference type="Proteomes" id="UP000006727">
    <property type="component" value="Chromosome 1"/>
</dbReference>
<reference evidence="3" key="3">
    <citation type="submission" date="2020-12" db="UniProtKB">
        <authorList>
            <consortium name="EnsemblPlants"/>
        </authorList>
    </citation>
    <scope>IDENTIFICATION</scope>
</reference>
<reference evidence="2 4" key="2">
    <citation type="journal article" date="2018" name="Plant J.">
        <title>The Physcomitrella patens chromosome-scale assembly reveals moss genome structure and evolution.</title>
        <authorList>
            <person name="Lang D."/>
            <person name="Ullrich K.K."/>
            <person name="Murat F."/>
            <person name="Fuchs J."/>
            <person name="Jenkins J."/>
            <person name="Haas F.B."/>
            <person name="Piednoel M."/>
            <person name="Gundlach H."/>
            <person name="Van Bel M."/>
            <person name="Meyberg R."/>
            <person name="Vives C."/>
            <person name="Morata J."/>
            <person name="Symeonidi A."/>
            <person name="Hiss M."/>
            <person name="Muchero W."/>
            <person name="Kamisugi Y."/>
            <person name="Saleh O."/>
            <person name="Blanc G."/>
            <person name="Decker E.L."/>
            <person name="van Gessel N."/>
            <person name="Grimwood J."/>
            <person name="Hayes R.D."/>
            <person name="Graham S.W."/>
            <person name="Gunter L.E."/>
            <person name="McDaniel S.F."/>
            <person name="Hoernstein S.N.W."/>
            <person name="Larsson A."/>
            <person name="Li F.W."/>
            <person name="Perroud P.F."/>
            <person name="Phillips J."/>
            <person name="Ranjan P."/>
            <person name="Rokshar D.S."/>
            <person name="Rothfels C.J."/>
            <person name="Schneider L."/>
            <person name="Shu S."/>
            <person name="Stevenson D.W."/>
            <person name="Thummler F."/>
            <person name="Tillich M."/>
            <person name="Villarreal Aguilar J.C."/>
            <person name="Widiez T."/>
            <person name="Wong G.K."/>
            <person name="Wymore A."/>
            <person name="Zhang Y."/>
            <person name="Zimmer A.D."/>
            <person name="Quatrano R.S."/>
            <person name="Mayer K.F.X."/>
            <person name="Goodstein D."/>
            <person name="Casacuberta J.M."/>
            <person name="Vandepoele K."/>
            <person name="Reski R."/>
            <person name="Cuming A.C."/>
            <person name="Tuskan G.A."/>
            <person name="Maumus F."/>
            <person name="Salse J."/>
            <person name="Schmutz J."/>
            <person name="Rensing S.A."/>
        </authorList>
    </citation>
    <scope>NUCLEOTIDE SEQUENCE [LARGE SCALE GENOMIC DNA]</scope>
    <source>
        <strain evidence="3 4">cv. Gransden 2004</strain>
    </source>
</reference>
<dbReference type="Gramene" id="Pp3c1_7950V3.1">
    <property type="protein sequence ID" value="PAC:32971876.CDS.1"/>
    <property type="gene ID" value="Pp3c1_7950"/>
</dbReference>
<organism evidence="2">
    <name type="scientific">Physcomitrium patens</name>
    <name type="common">Spreading-leaved earth moss</name>
    <name type="synonym">Physcomitrella patens</name>
    <dbReference type="NCBI Taxonomy" id="3218"/>
    <lineage>
        <taxon>Eukaryota</taxon>
        <taxon>Viridiplantae</taxon>
        <taxon>Streptophyta</taxon>
        <taxon>Embryophyta</taxon>
        <taxon>Bryophyta</taxon>
        <taxon>Bryophytina</taxon>
        <taxon>Bryopsida</taxon>
        <taxon>Funariidae</taxon>
        <taxon>Funariales</taxon>
        <taxon>Funariaceae</taxon>
        <taxon>Physcomitrium</taxon>
    </lineage>
</organism>
<name>A0A2K1L7B4_PHYPA</name>
<evidence type="ECO:0000313" key="4">
    <source>
        <dbReference type="Proteomes" id="UP000006727"/>
    </source>
</evidence>
<evidence type="ECO:0000313" key="2">
    <source>
        <dbReference type="EMBL" id="PNR61936.1"/>
    </source>
</evidence>
<dbReference type="Gramene" id="Pp3c1_7950V3.2">
    <property type="protein sequence ID" value="PAC:32971877.CDS.1"/>
    <property type="gene ID" value="Pp3c1_7950"/>
</dbReference>
<feature type="signal peptide" evidence="1">
    <location>
        <begin position="1"/>
        <end position="21"/>
    </location>
</feature>
<reference evidence="2 4" key="1">
    <citation type="journal article" date="2008" name="Science">
        <title>The Physcomitrella genome reveals evolutionary insights into the conquest of land by plants.</title>
        <authorList>
            <person name="Rensing S."/>
            <person name="Lang D."/>
            <person name="Zimmer A."/>
            <person name="Terry A."/>
            <person name="Salamov A."/>
            <person name="Shapiro H."/>
            <person name="Nishiyama T."/>
            <person name="Perroud P.-F."/>
            <person name="Lindquist E."/>
            <person name="Kamisugi Y."/>
            <person name="Tanahashi T."/>
            <person name="Sakakibara K."/>
            <person name="Fujita T."/>
            <person name="Oishi K."/>
            <person name="Shin-I T."/>
            <person name="Kuroki Y."/>
            <person name="Toyoda A."/>
            <person name="Suzuki Y."/>
            <person name="Hashimoto A."/>
            <person name="Yamaguchi K."/>
            <person name="Sugano A."/>
            <person name="Kohara Y."/>
            <person name="Fujiyama A."/>
            <person name="Anterola A."/>
            <person name="Aoki S."/>
            <person name="Ashton N."/>
            <person name="Barbazuk W.B."/>
            <person name="Barker E."/>
            <person name="Bennetzen J."/>
            <person name="Bezanilla M."/>
            <person name="Blankenship R."/>
            <person name="Cho S.H."/>
            <person name="Dutcher S."/>
            <person name="Estelle M."/>
            <person name="Fawcett J.A."/>
            <person name="Gundlach H."/>
            <person name="Hanada K."/>
            <person name="Heyl A."/>
            <person name="Hicks K.A."/>
            <person name="Hugh J."/>
            <person name="Lohr M."/>
            <person name="Mayer K."/>
            <person name="Melkozernov A."/>
            <person name="Murata T."/>
            <person name="Nelson D."/>
            <person name="Pils B."/>
            <person name="Prigge M."/>
            <person name="Reiss B."/>
            <person name="Renner T."/>
            <person name="Rombauts S."/>
            <person name="Rushton P."/>
            <person name="Sanderfoot A."/>
            <person name="Schween G."/>
            <person name="Shiu S.-H."/>
            <person name="Stueber K."/>
            <person name="Theodoulou F.L."/>
            <person name="Tu H."/>
            <person name="Van de Peer Y."/>
            <person name="Verrier P.J."/>
            <person name="Waters E."/>
            <person name="Wood A."/>
            <person name="Yang L."/>
            <person name="Cove D."/>
            <person name="Cuming A."/>
            <person name="Hasebe M."/>
            <person name="Lucas S."/>
            <person name="Mishler D.B."/>
            <person name="Reski R."/>
            <person name="Grigoriev I."/>
            <person name="Quatrano R.S."/>
            <person name="Boore J.L."/>
        </authorList>
    </citation>
    <scope>NUCLEOTIDE SEQUENCE [LARGE SCALE GENOMIC DNA]</scope>
    <source>
        <strain evidence="3 4">cv. Gransden 2004</strain>
    </source>
</reference>
<evidence type="ECO:0000313" key="3">
    <source>
        <dbReference type="EnsemblPlants" id="PAC:32971876.CDS.1"/>
    </source>
</evidence>
<dbReference type="EMBL" id="ABEU02000001">
    <property type="protein sequence ID" value="PNR61936.1"/>
    <property type="molecule type" value="Genomic_DNA"/>
</dbReference>
<protein>
    <recommendedName>
        <fullName evidence="5">Secreted protein</fullName>
    </recommendedName>
</protein>
<proteinExistence type="predicted"/>
<dbReference type="PaxDb" id="3218-PP1S38_233V6.1"/>
<feature type="chain" id="PRO_5036043136" description="Secreted protein" evidence="1">
    <location>
        <begin position="22"/>
        <end position="66"/>
    </location>
</feature>
<dbReference type="AlphaFoldDB" id="A0A2K1L7B4"/>
<evidence type="ECO:0008006" key="5">
    <source>
        <dbReference type="Google" id="ProtNLM"/>
    </source>
</evidence>
<sequence length="66" mass="7136">MLHFAAILVGLVLFEATMVMTTSLCGGCTMRKRKKLVRHDVLCCGGRSGVGAGPVVRAEVRKDLFQ</sequence>
<evidence type="ECO:0000256" key="1">
    <source>
        <dbReference type="SAM" id="SignalP"/>
    </source>
</evidence>
<keyword evidence="1" id="KW-0732">Signal</keyword>
<accession>A0A2K1L7B4</accession>
<dbReference type="EnsemblPlants" id="Pp3c1_7950V3.2">
    <property type="protein sequence ID" value="PAC:32971877.CDS.1"/>
    <property type="gene ID" value="Pp3c1_7950"/>
</dbReference>
<dbReference type="EnsemblPlants" id="Pp3c1_7950V3.1">
    <property type="protein sequence ID" value="PAC:32971876.CDS.1"/>
    <property type="gene ID" value="Pp3c1_7950"/>
</dbReference>
<gene>
    <name evidence="2" type="ORF">PHYPA_000360</name>
</gene>